<proteinExistence type="predicted"/>
<name>A0A9J6GKQ3_HAELO</name>
<organism evidence="1 2">
    <name type="scientific">Haemaphysalis longicornis</name>
    <name type="common">Bush tick</name>
    <dbReference type="NCBI Taxonomy" id="44386"/>
    <lineage>
        <taxon>Eukaryota</taxon>
        <taxon>Metazoa</taxon>
        <taxon>Ecdysozoa</taxon>
        <taxon>Arthropoda</taxon>
        <taxon>Chelicerata</taxon>
        <taxon>Arachnida</taxon>
        <taxon>Acari</taxon>
        <taxon>Parasitiformes</taxon>
        <taxon>Ixodida</taxon>
        <taxon>Ixodoidea</taxon>
        <taxon>Ixodidae</taxon>
        <taxon>Haemaphysalinae</taxon>
        <taxon>Haemaphysalis</taxon>
    </lineage>
</organism>
<accession>A0A9J6GKQ3</accession>
<comment type="caution">
    <text evidence="1">The sequence shown here is derived from an EMBL/GenBank/DDBJ whole genome shotgun (WGS) entry which is preliminary data.</text>
</comment>
<sequence length="63" mass="7194">MSARRMGAKGNEALITFEGNEIPSVILFYSGVKRVFPYIPKAVNRSRYHKIGHKFDVCPNPER</sequence>
<dbReference type="OrthoDB" id="6488226at2759"/>
<gene>
    <name evidence="1" type="ORF">HPB48_021553</name>
</gene>
<dbReference type="EMBL" id="JABSTR010000009">
    <property type="protein sequence ID" value="KAH9378974.1"/>
    <property type="molecule type" value="Genomic_DNA"/>
</dbReference>
<evidence type="ECO:0000313" key="1">
    <source>
        <dbReference type="EMBL" id="KAH9378974.1"/>
    </source>
</evidence>
<protein>
    <submittedName>
        <fullName evidence="1">Uncharacterized protein</fullName>
    </submittedName>
</protein>
<reference evidence="1 2" key="1">
    <citation type="journal article" date="2020" name="Cell">
        <title>Large-Scale Comparative Analyses of Tick Genomes Elucidate Their Genetic Diversity and Vector Capacities.</title>
        <authorList>
            <consortium name="Tick Genome and Microbiome Consortium (TIGMIC)"/>
            <person name="Jia N."/>
            <person name="Wang J."/>
            <person name="Shi W."/>
            <person name="Du L."/>
            <person name="Sun Y."/>
            <person name="Zhan W."/>
            <person name="Jiang J.F."/>
            <person name="Wang Q."/>
            <person name="Zhang B."/>
            <person name="Ji P."/>
            <person name="Bell-Sakyi L."/>
            <person name="Cui X.M."/>
            <person name="Yuan T.T."/>
            <person name="Jiang B.G."/>
            <person name="Yang W.F."/>
            <person name="Lam T.T."/>
            <person name="Chang Q.C."/>
            <person name="Ding S.J."/>
            <person name="Wang X.J."/>
            <person name="Zhu J.G."/>
            <person name="Ruan X.D."/>
            <person name="Zhao L."/>
            <person name="Wei J.T."/>
            <person name="Ye R.Z."/>
            <person name="Que T.C."/>
            <person name="Du C.H."/>
            <person name="Zhou Y.H."/>
            <person name="Cheng J.X."/>
            <person name="Dai P.F."/>
            <person name="Guo W.B."/>
            <person name="Han X.H."/>
            <person name="Huang E.J."/>
            <person name="Li L.F."/>
            <person name="Wei W."/>
            <person name="Gao Y.C."/>
            <person name="Liu J.Z."/>
            <person name="Shao H.Z."/>
            <person name="Wang X."/>
            <person name="Wang C.C."/>
            <person name="Yang T.C."/>
            <person name="Huo Q.B."/>
            <person name="Li W."/>
            <person name="Chen H.Y."/>
            <person name="Chen S.E."/>
            <person name="Zhou L.G."/>
            <person name="Ni X.B."/>
            <person name="Tian J.H."/>
            <person name="Sheng Y."/>
            <person name="Liu T."/>
            <person name="Pan Y.S."/>
            <person name="Xia L.Y."/>
            <person name="Li J."/>
            <person name="Zhao F."/>
            <person name="Cao W.C."/>
        </authorList>
    </citation>
    <scope>NUCLEOTIDE SEQUENCE [LARGE SCALE GENOMIC DNA]</scope>
    <source>
        <strain evidence="1">HaeL-2018</strain>
    </source>
</reference>
<keyword evidence="2" id="KW-1185">Reference proteome</keyword>
<dbReference type="VEuPathDB" id="VectorBase:HLOH_063967"/>
<evidence type="ECO:0000313" key="2">
    <source>
        <dbReference type="Proteomes" id="UP000821853"/>
    </source>
</evidence>
<dbReference type="AlphaFoldDB" id="A0A9J6GKQ3"/>
<dbReference type="Proteomes" id="UP000821853">
    <property type="component" value="Unassembled WGS sequence"/>
</dbReference>